<dbReference type="PANTHER" id="PTHR22538:SF0">
    <property type="entry name" value="CILIA- AND FLAGELLA-ASSOCIATED PROTEIN 74"/>
    <property type="match status" value="1"/>
</dbReference>
<evidence type="ECO:0000256" key="1">
    <source>
        <dbReference type="SAM" id="MobiDB-lite"/>
    </source>
</evidence>
<dbReference type="AlphaFoldDB" id="A0A8S3YMZ6"/>
<feature type="compositionally biased region" description="Low complexity" evidence="1">
    <location>
        <begin position="263"/>
        <end position="281"/>
    </location>
</feature>
<dbReference type="Pfam" id="PF24798">
    <property type="entry name" value="Ig-CFAP74_4th"/>
    <property type="match status" value="1"/>
</dbReference>
<accession>A0A8S3YMZ6</accession>
<evidence type="ECO:0000313" key="4">
    <source>
        <dbReference type="Proteomes" id="UP000678393"/>
    </source>
</evidence>
<dbReference type="InterPro" id="IPR013783">
    <property type="entry name" value="Ig-like_fold"/>
</dbReference>
<dbReference type="InterPro" id="IPR056310">
    <property type="entry name" value="Ig-CFAP74_4th"/>
</dbReference>
<feature type="domain" description="CFAP74 fourth Ig-like" evidence="2">
    <location>
        <begin position="22"/>
        <end position="113"/>
    </location>
</feature>
<dbReference type="Gene3D" id="2.60.40.10">
    <property type="entry name" value="Immunoglobulins"/>
    <property type="match status" value="4"/>
</dbReference>
<comment type="caution">
    <text evidence="3">The sequence shown here is derived from an EMBL/GenBank/DDBJ whole genome shotgun (WGS) entry which is preliminary data.</text>
</comment>
<gene>
    <name evidence="3" type="ORF">CUNI_LOCUS4027</name>
</gene>
<feature type="compositionally biased region" description="Basic and acidic residues" evidence="1">
    <location>
        <begin position="223"/>
        <end position="244"/>
    </location>
</feature>
<evidence type="ECO:0000313" key="3">
    <source>
        <dbReference type="EMBL" id="CAG5118469.1"/>
    </source>
</evidence>
<sequence length="762" mass="83297">VTPVCFTVQAVVTTSDLEFGVCDLDFGCCTIHESVKQSFKLTNKSILSQQFGFVGLPDCLEVQPNDGFGTLLPLETVTLDVIFSPKAAKEFKMNLLCRTLINRDFSIPCKGVGVLTPLELSRQVINFKATSVFDTSTATLYIINSHTSTNEFTHPVPRIGAGEVFPVGPTSFEFKVPQDAPITISPCVGTLLPGQKVQLEVRFSPVLDSDDIRLEAVKIKAKLQAEKEEREREEAAEREKKESDMSINKKKFSTVSKLSVSRSKSKPSLSSTPSLSSPSSTNTATPGSDAVSLGIDSSVHRAAVTSLLRQFKGRLQSVTVPCYIAAGQAGGPGELSYSIHNTLYLEVHCPAVRPEVMVVSDDGRHVIDFGSISVGQTCSKSITLLSIWDKQMKLKSTVLDPAGPFQIRNAFRNLLPGETHTILLTFTPHRGHIFQEYLEIRTLNSTLCLTFKGCGVSPVVSVNVEDGVLDMKAVLAGEFVEKSFTIENLSPLPIEFIIAQDSLSHLRQIKAQNIPAYLGALEPHKTKNYVGPQNKCGRNVFDIVPATGTINAGETKEIMVTFAPDHESDLFSDGVRIKLFSQKCFSEGQEESHFFQVIGRGKSQIMYLEGCDPFQPPETSLACLPKPVQDEEAAELRPRSAQSSTVMSPPVLITMEIAMNSEFFEPVTTHIFVGCVQTMAGAARRAGEFSVEGLQGHKYFTVQPQKGTVEADSRKSIVFTCLPPSDIDPTKVLEETVTLALKNDVITELVPVFIRARIVQPE</sequence>
<keyword evidence="4" id="KW-1185">Reference proteome</keyword>
<proteinExistence type="predicted"/>
<name>A0A8S3YMZ6_9EUPU</name>
<dbReference type="EMBL" id="CAJHNH020000557">
    <property type="protein sequence ID" value="CAG5118469.1"/>
    <property type="molecule type" value="Genomic_DNA"/>
</dbReference>
<feature type="non-terminal residue" evidence="3">
    <location>
        <position position="762"/>
    </location>
</feature>
<dbReference type="OrthoDB" id="545169at2759"/>
<feature type="region of interest" description="Disordered" evidence="1">
    <location>
        <begin position="263"/>
        <end position="288"/>
    </location>
</feature>
<feature type="region of interest" description="Disordered" evidence="1">
    <location>
        <begin position="223"/>
        <end position="248"/>
    </location>
</feature>
<protein>
    <recommendedName>
        <fullName evidence="2">CFAP74 fourth Ig-like domain-containing protein</fullName>
    </recommendedName>
</protein>
<dbReference type="PANTHER" id="PTHR22538">
    <property type="entry name" value="CILIA- AND FLAGELLA-ASSOCIATED PROTEIN 74"/>
    <property type="match status" value="1"/>
</dbReference>
<reference evidence="3" key="1">
    <citation type="submission" date="2021-04" db="EMBL/GenBank/DDBJ databases">
        <authorList>
            <consortium name="Molecular Ecology Group"/>
        </authorList>
    </citation>
    <scope>NUCLEOTIDE SEQUENCE</scope>
</reference>
<dbReference type="Proteomes" id="UP000678393">
    <property type="component" value="Unassembled WGS sequence"/>
</dbReference>
<organism evidence="3 4">
    <name type="scientific">Candidula unifasciata</name>
    <dbReference type="NCBI Taxonomy" id="100452"/>
    <lineage>
        <taxon>Eukaryota</taxon>
        <taxon>Metazoa</taxon>
        <taxon>Spiralia</taxon>
        <taxon>Lophotrochozoa</taxon>
        <taxon>Mollusca</taxon>
        <taxon>Gastropoda</taxon>
        <taxon>Heterobranchia</taxon>
        <taxon>Euthyneura</taxon>
        <taxon>Panpulmonata</taxon>
        <taxon>Eupulmonata</taxon>
        <taxon>Stylommatophora</taxon>
        <taxon>Helicina</taxon>
        <taxon>Helicoidea</taxon>
        <taxon>Geomitridae</taxon>
        <taxon>Candidula</taxon>
    </lineage>
</organism>
<evidence type="ECO:0000259" key="2">
    <source>
        <dbReference type="Pfam" id="PF24798"/>
    </source>
</evidence>